<dbReference type="EMBL" id="CACRXK020000091">
    <property type="protein sequence ID" value="CAB3978139.1"/>
    <property type="molecule type" value="Genomic_DNA"/>
</dbReference>
<proteinExistence type="predicted"/>
<name>A0A6S7FQ38_PARCT</name>
<accession>A0A6S7FQ38</accession>
<protein>
    <submittedName>
        <fullName evidence="1">Uncharacterized protein</fullName>
    </submittedName>
</protein>
<dbReference type="AlphaFoldDB" id="A0A6S7FQ38"/>
<comment type="caution">
    <text evidence="1">The sequence shown here is derived from an EMBL/GenBank/DDBJ whole genome shotgun (WGS) entry which is preliminary data.</text>
</comment>
<evidence type="ECO:0000313" key="2">
    <source>
        <dbReference type="Proteomes" id="UP001152795"/>
    </source>
</evidence>
<gene>
    <name evidence="1" type="ORF">PACLA_8A066153</name>
</gene>
<evidence type="ECO:0000313" key="1">
    <source>
        <dbReference type="EMBL" id="CAB3978139.1"/>
    </source>
</evidence>
<dbReference type="Proteomes" id="UP001152795">
    <property type="component" value="Unassembled WGS sequence"/>
</dbReference>
<keyword evidence="2" id="KW-1185">Reference proteome</keyword>
<sequence length="130" mass="14896">MNVMCVLKNITFSQDDQKNGGLQLREDTPFVYAIVTKKETQHLLEKLEKINEGAAATIRKPKPFMSFVQFVVEATKKVLRQSVNERLIIQIDNCQFEGGMLQFLVPSSDIVLFISCEGWPSCAREWITRE</sequence>
<reference evidence="1" key="1">
    <citation type="submission" date="2020-04" db="EMBL/GenBank/DDBJ databases">
        <authorList>
            <person name="Alioto T."/>
            <person name="Alioto T."/>
            <person name="Gomez Garrido J."/>
        </authorList>
    </citation>
    <scope>NUCLEOTIDE SEQUENCE</scope>
    <source>
        <strain evidence="1">A484AB</strain>
    </source>
</reference>
<organism evidence="1 2">
    <name type="scientific">Paramuricea clavata</name>
    <name type="common">Red gorgonian</name>
    <name type="synonym">Violescent sea-whip</name>
    <dbReference type="NCBI Taxonomy" id="317549"/>
    <lineage>
        <taxon>Eukaryota</taxon>
        <taxon>Metazoa</taxon>
        <taxon>Cnidaria</taxon>
        <taxon>Anthozoa</taxon>
        <taxon>Octocorallia</taxon>
        <taxon>Malacalcyonacea</taxon>
        <taxon>Plexauridae</taxon>
        <taxon>Paramuricea</taxon>
    </lineage>
</organism>